<name>A0A401Q617_SCYTO</name>
<accession>A0A401Q617</accession>
<dbReference type="GO" id="GO:0006508">
    <property type="term" value="P:proteolysis"/>
    <property type="evidence" value="ECO:0007669"/>
    <property type="project" value="InterPro"/>
</dbReference>
<dbReference type="OrthoDB" id="6475849at2759"/>
<dbReference type="EMBL" id="BFAA01023699">
    <property type="protein sequence ID" value="GCB80830.1"/>
    <property type="molecule type" value="Genomic_DNA"/>
</dbReference>
<feature type="non-terminal residue" evidence="2">
    <location>
        <position position="1"/>
    </location>
</feature>
<organism evidence="2 3">
    <name type="scientific">Scyliorhinus torazame</name>
    <name type="common">Cloudy catshark</name>
    <name type="synonym">Catulus torazame</name>
    <dbReference type="NCBI Taxonomy" id="75743"/>
    <lineage>
        <taxon>Eukaryota</taxon>
        <taxon>Metazoa</taxon>
        <taxon>Chordata</taxon>
        <taxon>Craniata</taxon>
        <taxon>Vertebrata</taxon>
        <taxon>Chondrichthyes</taxon>
        <taxon>Elasmobranchii</taxon>
        <taxon>Galeomorphii</taxon>
        <taxon>Galeoidea</taxon>
        <taxon>Carcharhiniformes</taxon>
        <taxon>Scyliorhinidae</taxon>
        <taxon>Scyliorhinus</taxon>
    </lineage>
</organism>
<dbReference type="Pfam" id="PF05649">
    <property type="entry name" value="Peptidase_M13_N"/>
    <property type="match status" value="1"/>
</dbReference>
<evidence type="ECO:0000259" key="1">
    <source>
        <dbReference type="Pfam" id="PF05649"/>
    </source>
</evidence>
<reference evidence="2 3" key="1">
    <citation type="journal article" date="2018" name="Nat. Ecol. Evol.">
        <title>Shark genomes provide insights into elasmobranch evolution and the origin of vertebrates.</title>
        <authorList>
            <person name="Hara Y"/>
            <person name="Yamaguchi K"/>
            <person name="Onimaru K"/>
            <person name="Kadota M"/>
            <person name="Koyanagi M"/>
            <person name="Keeley SD"/>
            <person name="Tatsumi K"/>
            <person name="Tanaka K"/>
            <person name="Motone F"/>
            <person name="Kageyama Y"/>
            <person name="Nozu R"/>
            <person name="Adachi N"/>
            <person name="Nishimura O"/>
            <person name="Nakagawa R"/>
            <person name="Tanegashima C"/>
            <person name="Kiyatake I"/>
            <person name="Matsumoto R"/>
            <person name="Murakumo K"/>
            <person name="Nishida K"/>
            <person name="Terakita A"/>
            <person name="Kuratani S"/>
            <person name="Sato K"/>
            <person name="Hyodo S Kuraku.S."/>
        </authorList>
    </citation>
    <scope>NUCLEOTIDE SEQUENCE [LARGE SCALE GENOMIC DNA]</scope>
</reference>
<dbReference type="PROSITE" id="PS51885">
    <property type="entry name" value="NEPRILYSIN"/>
    <property type="match status" value="1"/>
</dbReference>
<dbReference type="Gene3D" id="1.10.1380.10">
    <property type="entry name" value="Neutral endopeptidase , domain2"/>
    <property type="match status" value="1"/>
</dbReference>
<comment type="caution">
    <text evidence="2">The sequence shown here is derived from an EMBL/GenBank/DDBJ whole genome shotgun (WGS) entry which is preliminary data.</text>
</comment>
<keyword evidence="3" id="KW-1185">Reference proteome</keyword>
<dbReference type="GO" id="GO:0004222">
    <property type="term" value="F:metalloendopeptidase activity"/>
    <property type="evidence" value="ECO:0007669"/>
    <property type="project" value="InterPro"/>
</dbReference>
<dbReference type="SUPFAM" id="SSF55486">
    <property type="entry name" value="Metalloproteases ('zincins'), catalytic domain"/>
    <property type="match status" value="1"/>
</dbReference>
<dbReference type="STRING" id="75743.A0A401Q617"/>
<dbReference type="InterPro" id="IPR008753">
    <property type="entry name" value="Peptidase_M13_N"/>
</dbReference>
<gene>
    <name evidence="2" type="ORF">scyTo_0022717</name>
</gene>
<proteinExistence type="predicted"/>
<dbReference type="InterPro" id="IPR042089">
    <property type="entry name" value="Peptidase_M13_dom_2"/>
</dbReference>
<feature type="domain" description="Peptidase M13 N-terminal" evidence="1">
    <location>
        <begin position="4"/>
        <end position="100"/>
    </location>
</feature>
<dbReference type="AlphaFoldDB" id="A0A401Q617"/>
<sequence>VLEKTDDRDRDAFKKAKQLYKSCMNANFIEKRDAAPLLNLLDEIGGWPATMSDWDVTKEPDWSLESTLTLFHTNYNRRVVFDTLVWFDIRNTSKYVIYVSKI</sequence>
<evidence type="ECO:0000313" key="2">
    <source>
        <dbReference type="EMBL" id="GCB80830.1"/>
    </source>
</evidence>
<evidence type="ECO:0000313" key="3">
    <source>
        <dbReference type="Proteomes" id="UP000288216"/>
    </source>
</evidence>
<dbReference type="InterPro" id="IPR000718">
    <property type="entry name" value="Peptidase_M13"/>
</dbReference>
<protein>
    <recommendedName>
        <fullName evidence="1">Peptidase M13 N-terminal domain-containing protein</fullName>
    </recommendedName>
</protein>
<dbReference type="Proteomes" id="UP000288216">
    <property type="component" value="Unassembled WGS sequence"/>
</dbReference>